<dbReference type="AlphaFoldDB" id="A0A182DYY8"/>
<keyword evidence="7" id="KW-1185">Reference proteome</keyword>
<dbReference type="Gene3D" id="2.60.40.770">
    <property type="match status" value="1"/>
</dbReference>
<feature type="chain" id="PRO_5043137261" evidence="4">
    <location>
        <begin position="22"/>
        <end position="166"/>
    </location>
</feature>
<evidence type="ECO:0000259" key="5">
    <source>
        <dbReference type="SMART" id="SM00737"/>
    </source>
</evidence>
<comment type="similarity">
    <text evidence="2">Belongs to the NPC2 family.</text>
</comment>
<evidence type="ECO:0000313" key="6">
    <source>
        <dbReference type="EMBL" id="VDK63041.1"/>
    </source>
</evidence>
<comment type="subcellular location">
    <subcellularLocation>
        <location evidence="1">Secreted</location>
    </subcellularLocation>
</comment>
<keyword evidence="3" id="KW-0964">Secreted</keyword>
<sequence length="166" mass="18785">MTEIFLMVILSLLLNTLSVNADFQKIKYKNCKSVFDIKNVEVDGCVDLSANRCAFKRDTTPYLRIEFVPTVTTKTLETTVRAKLAGGVIVSFNLDQKDPCKGGNLTCPLKKGETYVYQQGVPILKEYPKVDNVQINWLINDKTNDETPNDTNKREICVIFLTKIVE</sequence>
<dbReference type="STRING" id="42157.A0A182DYY8"/>
<dbReference type="OrthoDB" id="4937502at2759"/>
<protein>
    <submittedName>
        <fullName evidence="8">ML domain-containing protein</fullName>
    </submittedName>
</protein>
<feature type="domain" description="MD-2-related lipid-recognition" evidence="5">
    <location>
        <begin position="28"/>
        <end position="162"/>
    </location>
</feature>
<dbReference type="Proteomes" id="UP000271087">
    <property type="component" value="Unassembled WGS sequence"/>
</dbReference>
<dbReference type="PANTHER" id="PTHR11306">
    <property type="entry name" value="NIEMANN PICK TYPE C2 PROTEIN NPC2-RELATED"/>
    <property type="match status" value="1"/>
</dbReference>
<evidence type="ECO:0000256" key="3">
    <source>
        <dbReference type="ARBA" id="ARBA00022525"/>
    </source>
</evidence>
<name>A0A182DYY8_ONCOC</name>
<dbReference type="SMART" id="SM00737">
    <property type="entry name" value="ML"/>
    <property type="match status" value="1"/>
</dbReference>
<evidence type="ECO:0000256" key="1">
    <source>
        <dbReference type="ARBA" id="ARBA00004613"/>
    </source>
</evidence>
<reference evidence="6 7" key="2">
    <citation type="submission" date="2018-08" db="EMBL/GenBank/DDBJ databases">
        <authorList>
            <person name="Laetsch R D."/>
            <person name="Stevens L."/>
            <person name="Kumar S."/>
            <person name="Blaxter L. M."/>
        </authorList>
    </citation>
    <scope>NUCLEOTIDE SEQUENCE [LARGE SCALE GENOMIC DNA]</scope>
</reference>
<gene>
    <name evidence="6" type="ORF">NOO_LOCUS893</name>
</gene>
<evidence type="ECO:0000256" key="4">
    <source>
        <dbReference type="SAM" id="SignalP"/>
    </source>
</evidence>
<dbReference type="SUPFAM" id="SSF81296">
    <property type="entry name" value="E set domains"/>
    <property type="match status" value="1"/>
</dbReference>
<dbReference type="GO" id="GO:0005576">
    <property type="term" value="C:extracellular region"/>
    <property type="evidence" value="ECO:0007669"/>
    <property type="project" value="UniProtKB-SubCell"/>
</dbReference>
<evidence type="ECO:0000256" key="2">
    <source>
        <dbReference type="ARBA" id="ARBA00006370"/>
    </source>
</evidence>
<evidence type="ECO:0000313" key="7">
    <source>
        <dbReference type="Proteomes" id="UP000271087"/>
    </source>
</evidence>
<dbReference type="WBParaSite" id="nOo.2.0.1.t00893-RA">
    <property type="protein sequence ID" value="nOo.2.0.1.t00893-RA"/>
    <property type="gene ID" value="nOo.2.0.1.g00893"/>
</dbReference>
<reference evidence="8" key="1">
    <citation type="submission" date="2016-06" db="UniProtKB">
        <authorList>
            <consortium name="WormBaseParasite"/>
        </authorList>
    </citation>
    <scope>IDENTIFICATION</scope>
</reference>
<proteinExistence type="inferred from homology"/>
<dbReference type="InterPro" id="IPR039670">
    <property type="entry name" value="NPC2-like"/>
</dbReference>
<dbReference type="Pfam" id="PF02221">
    <property type="entry name" value="E1_DerP2_DerF2"/>
    <property type="match status" value="1"/>
</dbReference>
<dbReference type="FunFam" id="2.60.40.770:FF:000001">
    <property type="entry name" value="NPC intracellular cholesterol transporter 2"/>
    <property type="match status" value="1"/>
</dbReference>
<keyword evidence="4" id="KW-0732">Signal</keyword>
<dbReference type="PANTHER" id="PTHR11306:SF68">
    <property type="entry name" value="NPC INTRACELLULAR CHOLESTEROL TRANSPORTER 2"/>
    <property type="match status" value="1"/>
</dbReference>
<accession>A0A182DYY8</accession>
<dbReference type="GO" id="GO:0032934">
    <property type="term" value="F:sterol binding"/>
    <property type="evidence" value="ECO:0007669"/>
    <property type="project" value="InterPro"/>
</dbReference>
<organism evidence="8">
    <name type="scientific">Onchocerca ochengi</name>
    <name type="common">Filarial nematode worm</name>
    <dbReference type="NCBI Taxonomy" id="42157"/>
    <lineage>
        <taxon>Eukaryota</taxon>
        <taxon>Metazoa</taxon>
        <taxon>Ecdysozoa</taxon>
        <taxon>Nematoda</taxon>
        <taxon>Chromadorea</taxon>
        <taxon>Rhabditida</taxon>
        <taxon>Spirurina</taxon>
        <taxon>Spiruromorpha</taxon>
        <taxon>Filarioidea</taxon>
        <taxon>Onchocercidae</taxon>
        <taxon>Onchocerca</taxon>
    </lineage>
</organism>
<dbReference type="InterPro" id="IPR003172">
    <property type="entry name" value="ML_dom"/>
</dbReference>
<evidence type="ECO:0000313" key="8">
    <source>
        <dbReference type="WBParaSite" id="nOo.2.0.1.t00893-RA"/>
    </source>
</evidence>
<dbReference type="InterPro" id="IPR014756">
    <property type="entry name" value="Ig_E-set"/>
</dbReference>
<dbReference type="GO" id="GO:0015918">
    <property type="term" value="P:sterol transport"/>
    <property type="evidence" value="ECO:0007669"/>
    <property type="project" value="InterPro"/>
</dbReference>
<feature type="signal peptide" evidence="4">
    <location>
        <begin position="1"/>
        <end position="21"/>
    </location>
</feature>
<dbReference type="EMBL" id="UYRW01000099">
    <property type="protein sequence ID" value="VDK63041.1"/>
    <property type="molecule type" value="Genomic_DNA"/>
</dbReference>